<dbReference type="STRING" id="1379680.GCA_001612615_01295"/>
<gene>
    <name evidence="2" type="ORF">SAMN04244553_1765</name>
</gene>
<evidence type="ECO:0000313" key="3">
    <source>
        <dbReference type="Proteomes" id="UP000219565"/>
    </source>
</evidence>
<evidence type="ECO:0000313" key="2">
    <source>
        <dbReference type="EMBL" id="SNY79922.1"/>
    </source>
</evidence>
<evidence type="ECO:0000259" key="1">
    <source>
        <dbReference type="Pfam" id="PF03756"/>
    </source>
</evidence>
<dbReference type="Proteomes" id="UP000219565">
    <property type="component" value="Unassembled WGS sequence"/>
</dbReference>
<name>A0A285L4U6_9NOCA</name>
<dbReference type="InterPro" id="IPR005509">
    <property type="entry name" value="AfsA_hotdog_dom"/>
</dbReference>
<dbReference type="OrthoDB" id="7838374at2"/>
<sequence length="338" mass="37129">MTETEIRFPAAPSALSFDRTVPRAEAHRRALGEVFVADSIADGDSTFYTALQIPRAHSLWYDRTTVYHDPFAMAEAARQGSFVILHRHVGVPVGLPFSMQRYDFAVTDREAFRDDEKSPLEGILRYEIVSRVDRSADFSDLTLAGELVIGGRAAMELSADVVFLARADYEALRAYQLGRVAAGGPDYTAAPLPAAAVGRRDSRNVVIGAPVAVGPAWDYPLLPDRRHPALFDHDYDHVPGPFIIEAFRQAALDTAVREGMLGTPNATVVSCSSRFTQFAEFGAPLECRCTPLDPTRPGTARIDLELRQFDRVLTVGTLELAELTGAEDSYLNRTEQPS</sequence>
<protein>
    <submittedName>
        <fullName evidence="2">A-factor biosynthesis hotdog domain-containing protein</fullName>
    </submittedName>
</protein>
<dbReference type="Pfam" id="PF03756">
    <property type="entry name" value="AfsA"/>
    <property type="match status" value="2"/>
</dbReference>
<keyword evidence="3" id="KW-1185">Reference proteome</keyword>
<reference evidence="2 3" key="1">
    <citation type="submission" date="2017-09" db="EMBL/GenBank/DDBJ databases">
        <authorList>
            <person name="Ehlers B."/>
            <person name="Leendertz F.H."/>
        </authorList>
    </citation>
    <scope>NUCLEOTIDE SEQUENCE [LARGE SCALE GENOMIC DNA]</scope>
    <source>
        <strain evidence="2 3">DSM 45537</strain>
    </source>
</reference>
<organism evidence="2 3">
    <name type="scientific">Nocardia amikacinitolerans</name>
    <dbReference type="NCBI Taxonomy" id="756689"/>
    <lineage>
        <taxon>Bacteria</taxon>
        <taxon>Bacillati</taxon>
        <taxon>Actinomycetota</taxon>
        <taxon>Actinomycetes</taxon>
        <taxon>Mycobacteriales</taxon>
        <taxon>Nocardiaceae</taxon>
        <taxon>Nocardia</taxon>
    </lineage>
</organism>
<dbReference type="RefSeq" id="WP_097244357.1">
    <property type="nucleotide sequence ID" value="NZ_JAMTCV010000006.1"/>
</dbReference>
<feature type="domain" description="A-factor biosynthesis hotdog" evidence="1">
    <location>
        <begin position="27"/>
        <end position="113"/>
    </location>
</feature>
<feature type="domain" description="A-factor biosynthesis hotdog" evidence="1">
    <location>
        <begin position="196"/>
        <end position="318"/>
    </location>
</feature>
<proteinExistence type="predicted"/>
<dbReference type="EMBL" id="OBEG01000001">
    <property type="protein sequence ID" value="SNY79922.1"/>
    <property type="molecule type" value="Genomic_DNA"/>
</dbReference>
<dbReference type="AlphaFoldDB" id="A0A285L4U6"/>
<accession>A0A285L4U6</accession>